<feature type="transmembrane region" description="Helical" evidence="10">
    <location>
        <begin position="239"/>
        <end position="257"/>
    </location>
</feature>
<evidence type="ECO:0000313" key="12">
    <source>
        <dbReference type="EMBL" id="MFH4974647.1"/>
    </source>
</evidence>
<name>A0ABD6EDS1_9BILA</name>
<dbReference type="SUPFAM" id="SSF81321">
    <property type="entry name" value="Family A G protein-coupled receptor-like"/>
    <property type="match status" value="1"/>
</dbReference>
<feature type="domain" description="G-protein coupled receptors family 1 profile" evidence="11">
    <location>
        <begin position="38"/>
        <end position="306"/>
    </location>
</feature>
<evidence type="ECO:0000256" key="9">
    <source>
        <dbReference type="RuleBase" id="RU000688"/>
    </source>
</evidence>
<evidence type="ECO:0000259" key="11">
    <source>
        <dbReference type="PROSITE" id="PS50262"/>
    </source>
</evidence>
<evidence type="ECO:0000256" key="8">
    <source>
        <dbReference type="ARBA" id="ARBA00023224"/>
    </source>
</evidence>
<evidence type="ECO:0000256" key="2">
    <source>
        <dbReference type="ARBA" id="ARBA00022475"/>
    </source>
</evidence>
<dbReference type="CDD" id="cd14978">
    <property type="entry name" value="7tmA_FMRFamide_R-like"/>
    <property type="match status" value="1"/>
</dbReference>
<feature type="transmembrane region" description="Helical" evidence="10">
    <location>
        <begin position="59"/>
        <end position="79"/>
    </location>
</feature>
<evidence type="ECO:0000313" key="13">
    <source>
        <dbReference type="Proteomes" id="UP001608902"/>
    </source>
</evidence>
<comment type="similarity">
    <text evidence="9">Belongs to the G-protein coupled receptor 1 family.</text>
</comment>
<feature type="transmembrane region" description="Helical" evidence="10">
    <location>
        <begin position="184"/>
        <end position="206"/>
    </location>
</feature>
<dbReference type="GO" id="GO:0004930">
    <property type="term" value="F:G protein-coupled receptor activity"/>
    <property type="evidence" value="ECO:0007669"/>
    <property type="project" value="UniProtKB-KW"/>
</dbReference>
<dbReference type="AlphaFoldDB" id="A0ABD6EDS1"/>
<reference evidence="12 13" key="1">
    <citation type="submission" date="2024-08" db="EMBL/GenBank/DDBJ databases">
        <title>Gnathostoma spinigerum genome.</title>
        <authorList>
            <person name="Gonzalez-Bertolin B."/>
            <person name="Monzon S."/>
            <person name="Zaballos A."/>
            <person name="Jimenez P."/>
            <person name="Dekumyoy P."/>
            <person name="Varona S."/>
            <person name="Cuesta I."/>
            <person name="Sumanam S."/>
            <person name="Adisakwattana P."/>
            <person name="Gasser R.B."/>
            <person name="Hernandez-Gonzalez A."/>
            <person name="Young N.D."/>
            <person name="Perteguer M.J."/>
        </authorList>
    </citation>
    <scope>NUCLEOTIDE SEQUENCE [LARGE SCALE GENOMIC DNA]</scope>
    <source>
        <strain evidence="12">AL3</strain>
        <tissue evidence="12">Liver</tissue>
    </source>
</reference>
<accession>A0ABD6EDS1</accession>
<gene>
    <name evidence="12" type="ORF">AB6A40_001356</name>
</gene>
<dbReference type="GO" id="GO:0005886">
    <property type="term" value="C:plasma membrane"/>
    <property type="evidence" value="ECO:0007669"/>
    <property type="project" value="UniProtKB-SubCell"/>
</dbReference>
<evidence type="ECO:0000256" key="1">
    <source>
        <dbReference type="ARBA" id="ARBA00004651"/>
    </source>
</evidence>
<proteinExistence type="inferred from homology"/>
<evidence type="ECO:0000256" key="3">
    <source>
        <dbReference type="ARBA" id="ARBA00022692"/>
    </source>
</evidence>
<dbReference type="PROSITE" id="PS50262">
    <property type="entry name" value="G_PROTEIN_RECEP_F1_2"/>
    <property type="match status" value="1"/>
</dbReference>
<keyword evidence="8 9" id="KW-0807">Transducer</keyword>
<dbReference type="InterPro" id="IPR000276">
    <property type="entry name" value="GPCR_Rhodpsn"/>
</dbReference>
<feature type="transmembrane region" description="Helical" evidence="10">
    <location>
        <begin position="23"/>
        <end position="47"/>
    </location>
</feature>
<evidence type="ECO:0000256" key="5">
    <source>
        <dbReference type="ARBA" id="ARBA00023040"/>
    </source>
</evidence>
<feature type="transmembrane region" description="Helical" evidence="10">
    <location>
        <begin position="290"/>
        <end position="309"/>
    </location>
</feature>
<comment type="subcellular location">
    <subcellularLocation>
        <location evidence="1">Cell membrane</location>
        <topology evidence="1">Multi-pass membrane protein</topology>
    </subcellularLocation>
</comment>
<keyword evidence="2" id="KW-1003">Cell membrane</keyword>
<keyword evidence="3 9" id="KW-0812">Transmembrane</keyword>
<keyword evidence="13" id="KW-1185">Reference proteome</keyword>
<protein>
    <recommendedName>
        <fullName evidence="11">G-protein coupled receptors family 1 profile domain-containing protein</fullName>
    </recommendedName>
</protein>
<feature type="transmembrane region" description="Helical" evidence="10">
    <location>
        <begin position="91"/>
        <end position="112"/>
    </location>
</feature>
<evidence type="ECO:0000256" key="4">
    <source>
        <dbReference type="ARBA" id="ARBA00022989"/>
    </source>
</evidence>
<evidence type="ECO:0000256" key="7">
    <source>
        <dbReference type="ARBA" id="ARBA00023170"/>
    </source>
</evidence>
<dbReference type="Gene3D" id="1.20.1070.10">
    <property type="entry name" value="Rhodopsin 7-helix transmembrane proteins"/>
    <property type="match status" value="1"/>
</dbReference>
<keyword evidence="6 10" id="KW-0472">Membrane</keyword>
<comment type="caution">
    <text evidence="12">The sequence shown here is derived from an EMBL/GenBank/DDBJ whole genome shotgun (WGS) entry which is preliminary data.</text>
</comment>
<dbReference type="PANTHER" id="PTHR24229">
    <property type="entry name" value="NEUROPEPTIDES RECEPTOR"/>
    <property type="match status" value="1"/>
</dbReference>
<dbReference type="PANTHER" id="PTHR24229:SF100">
    <property type="entry name" value="G-PROTEIN COUPLED RECEPTORS FAMILY 1 PROFILE DOMAIN-CONTAINING PROTEIN"/>
    <property type="match status" value="1"/>
</dbReference>
<dbReference type="EMBL" id="JBGFUD010000494">
    <property type="protein sequence ID" value="MFH4974647.1"/>
    <property type="molecule type" value="Genomic_DNA"/>
</dbReference>
<organism evidence="12 13">
    <name type="scientific">Gnathostoma spinigerum</name>
    <dbReference type="NCBI Taxonomy" id="75299"/>
    <lineage>
        <taxon>Eukaryota</taxon>
        <taxon>Metazoa</taxon>
        <taxon>Ecdysozoa</taxon>
        <taxon>Nematoda</taxon>
        <taxon>Chromadorea</taxon>
        <taxon>Rhabditida</taxon>
        <taxon>Spirurina</taxon>
        <taxon>Gnathostomatomorpha</taxon>
        <taxon>Gnathostomatoidea</taxon>
        <taxon>Gnathostomatidae</taxon>
        <taxon>Gnathostoma</taxon>
    </lineage>
</organism>
<dbReference type="PROSITE" id="PS00237">
    <property type="entry name" value="G_PROTEIN_RECEP_F1_1"/>
    <property type="match status" value="1"/>
</dbReference>
<evidence type="ECO:0000256" key="6">
    <source>
        <dbReference type="ARBA" id="ARBA00023136"/>
    </source>
</evidence>
<dbReference type="Pfam" id="PF00001">
    <property type="entry name" value="7tm_1"/>
    <property type="match status" value="1"/>
</dbReference>
<feature type="transmembrane region" description="Helical" evidence="10">
    <location>
        <begin position="133"/>
        <end position="157"/>
    </location>
</feature>
<keyword evidence="4 10" id="KW-1133">Transmembrane helix</keyword>
<dbReference type="PRINTS" id="PR00237">
    <property type="entry name" value="GPCRRHODOPSN"/>
</dbReference>
<dbReference type="InterPro" id="IPR017452">
    <property type="entry name" value="GPCR_Rhodpsn_7TM"/>
</dbReference>
<keyword evidence="5 9" id="KW-0297">G-protein coupled receptor</keyword>
<sequence>MSNSIPPTTAISEIKEPVGDGDAYLLILPAIVLFGLCGNLISIVTIMHSRLRQLSANQYLIALTSADSVFLVGLLLILFKVDFIAYEFCVVIEYVLMTSSYISSWSIAALTIERYIAIAHPLRQVMYGHIARWKIILIWVPLPFIFNLIQFVSLVPYDDVTDPNYPNIRRCTPSSGNLQVVAELADVVFCYLVPCLIVVILNLIVVGKVSSSNKDFTQKNNKHTRSHGDKSSSAGSARILLIVPVVYIILNTPFYLFRMTETIMLNVFDNKEWSIEGGIHSNSIILLNNAAHYLFYFNFSCDVIVYAFSSTRFRRTAIRAWRLILCPNSERHKPNDLTKRVRSSYTRRASATMPEGRLINSVDDVSTTRV</sequence>
<evidence type="ECO:0000256" key="10">
    <source>
        <dbReference type="SAM" id="Phobius"/>
    </source>
</evidence>
<dbReference type="Proteomes" id="UP001608902">
    <property type="component" value="Unassembled WGS sequence"/>
</dbReference>
<keyword evidence="7 9" id="KW-0675">Receptor</keyword>